<dbReference type="EMBL" id="JARSBN010000001">
    <property type="protein sequence ID" value="MDG4714378.1"/>
    <property type="molecule type" value="Genomic_DNA"/>
</dbReference>
<organism evidence="1 2">
    <name type="scientific">Winogradskyella marincola</name>
    <dbReference type="NCBI Taxonomy" id="3037795"/>
    <lineage>
        <taxon>Bacteria</taxon>
        <taxon>Pseudomonadati</taxon>
        <taxon>Bacteroidota</taxon>
        <taxon>Flavobacteriia</taxon>
        <taxon>Flavobacteriales</taxon>
        <taxon>Flavobacteriaceae</taxon>
        <taxon>Winogradskyella</taxon>
    </lineage>
</organism>
<protein>
    <submittedName>
        <fullName evidence="1">Uncharacterized protein</fullName>
    </submittedName>
</protein>
<keyword evidence="2" id="KW-1185">Reference proteome</keyword>
<gene>
    <name evidence="1" type="ORF">P7122_00710</name>
</gene>
<evidence type="ECO:0000313" key="1">
    <source>
        <dbReference type="EMBL" id="MDG4714378.1"/>
    </source>
</evidence>
<evidence type="ECO:0000313" key="2">
    <source>
        <dbReference type="Proteomes" id="UP001529085"/>
    </source>
</evidence>
<sequence length="196" mass="21699">MKNKTPKINSLGLFFVLIVIMKLMTSCGGSTSNQPATKVGFTEIENELVSKFGKNAYYTDLSITYNQSIGNIVGVTVTEAPESLKMGQWNLTQDTWQQNSDITIEVPTGTKASDYMFQLGEILNLSTLGGLVEKSVEKLKMEKKLENPTLSTASVFFPDNGDVSKAEYFVNLQPENGGTTFRFRYSLNGNLISMNY</sequence>
<proteinExistence type="predicted"/>
<reference evidence="1 2" key="1">
    <citation type="submission" date="2023-03" db="EMBL/GenBank/DDBJ databases">
        <title>Strain YYF002 represents a novel species in the genus Winogradskyella isolated from seawater.</title>
        <authorList>
            <person name="Fu Z.-Y."/>
        </authorList>
    </citation>
    <scope>NUCLEOTIDE SEQUENCE [LARGE SCALE GENOMIC DNA]</scope>
    <source>
        <strain evidence="1 2">YYF002</strain>
    </source>
</reference>
<accession>A0ABT6FX60</accession>
<comment type="caution">
    <text evidence="1">The sequence shown here is derived from an EMBL/GenBank/DDBJ whole genome shotgun (WGS) entry which is preliminary data.</text>
</comment>
<dbReference type="RefSeq" id="WP_278003868.1">
    <property type="nucleotide sequence ID" value="NZ_JARSBN010000001.1"/>
</dbReference>
<dbReference type="Proteomes" id="UP001529085">
    <property type="component" value="Unassembled WGS sequence"/>
</dbReference>
<name>A0ABT6FX60_9FLAO</name>